<dbReference type="Proteomes" id="UP000247099">
    <property type="component" value="Unassembled WGS sequence"/>
</dbReference>
<protein>
    <submittedName>
        <fullName evidence="1">Uncharacterized protein</fullName>
    </submittedName>
</protein>
<reference evidence="1 2" key="1">
    <citation type="submission" date="2018-05" db="EMBL/GenBank/DDBJ databases">
        <title>Coraliomargarita sinensis sp. nov., isolated from a marine solar saltern.</title>
        <authorList>
            <person name="Zhou L.Y."/>
        </authorList>
    </citation>
    <scope>NUCLEOTIDE SEQUENCE [LARGE SCALE GENOMIC DNA]</scope>
    <source>
        <strain evidence="1 2">WN38</strain>
    </source>
</reference>
<evidence type="ECO:0000313" key="1">
    <source>
        <dbReference type="EMBL" id="PXA05359.1"/>
    </source>
</evidence>
<sequence>MKKVLLTISLIANVSFGQVLVQDTFSFHGIDIGDGDGTDNISIQNFGGGKYGFEIDTTGFSATGSKLILSYGTKTETDIVGGGDRGGAPFDVITYNGAGLTEALTVSDFNLSTGGIWYLDGVASDGILRLEMSEADYLSNQITDFGVGLYAVDGLKTGVQDTAFGNPDSAATVTVNTSSGFVVQEAIRNNQSLTPNGTDAWLTNYDWSSNSYQGLQQYQVVSAAGDYFAPTSNTNTKLVMGGAFEAVPEPSSFALLAGMFGLTWVMLRRRS</sequence>
<keyword evidence="2" id="KW-1185">Reference proteome</keyword>
<dbReference type="AlphaFoldDB" id="A0A317ZNE2"/>
<dbReference type="InParanoid" id="A0A317ZNE2"/>
<organism evidence="1 2">
    <name type="scientific">Coraliomargarita sinensis</name>
    <dbReference type="NCBI Taxonomy" id="2174842"/>
    <lineage>
        <taxon>Bacteria</taxon>
        <taxon>Pseudomonadati</taxon>
        <taxon>Verrucomicrobiota</taxon>
        <taxon>Opitutia</taxon>
        <taxon>Puniceicoccales</taxon>
        <taxon>Coraliomargaritaceae</taxon>
        <taxon>Coraliomargarita</taxon>
    </lineage>
</organism>
<dbReference type="EMBL" id="QHJQ01000001">
    <property type="protein sequence ID" value="PXA05359.1"/>
    <property type="molecule type" value="Genomic_DNA"/>
</dbReference>
<evidence type="ECO:0000313" key="2">
    <source>
        <dbReference type="Proteomes" id="UP000247099"/>
    </source>
</evidence>
<accession>A0A317ZNE2</accession>
<comment type="caution">
    <text evidence="1">The sequence shown here is derived from an EMBL/GenBank/DDBJ whole genome shotgun (WGS) entry which is preliminary data.</text>
</comment>
<dbReference type="InterPro" id="IPR013424">
    <property type="entry name" value="Ice-binding_C"/>
</dbReference>
<dbReference type="NCBIfam" id="TIGR02595">
    <property type="entry name" value="PEP_CTERM"/>
    <property type="match status" value="1"/>
</dbReference>
<gene>
    <name evidence="1" type="ORF">DDZ13_00395</name>
</gene>
<proteinExistence type="predicted"/>
<name>A0A317ZNE2_9BACT</name>
<dbReference type="RefSeq" id="WP_110129440.1">
    <property type="nucleotide sequence ID" value="NZ_QHJQ01000001.1"/>
</dbReference>